<evidence type="ECO:0000313" key="2">
    <source>
        <dbReference type="EMBL" id="AFQ45291.1"/>
    </source>
</evidence>
<name>J7J2W6_DESMD</name>
<evidence type="ECO:0000313" key="3">
    <source>
        <dbReference type="Proteomes" id="UP000005262"/>
    </source>
</evidence>
<proteinExistence type="predicted"/>
<dbReference type="AlphaFoldDB" id="J7J2W6"/>
<dbReference type="KEGG" id="dmi:Desmer_3440"/>
<dbReference type="GO" id="GO:0016779">
    <property type="term" value="F:nucleotidyltransferase activity"/>
    <property type="evidence" value="ECO:0007669"/>
    <property type="project" value="InterPro"/>
</dbReference>
<dbReference type="SUPFAM" id="SSF81301">
    <property type="entry name" value="Nucleotidyltransferase"/>
    <property type="match status" value="1"/>
</dbReference>
<sequence length="98" mass="11391">MPGQNHRISELESIMHQNNLFKKFKLSKLGVFGSTARGEVSNDIDILIEDNVDYRSLSVFRDELQKLTNKHIDIVIEKYANPIVLHRAKKEIIYVTEH</sequence>
<dbReference type="EMBL" id="CP003629">
    <property type="protein sequence ID" value="AFQ45291.1"/>
    <property type="molecule type" value="Genomic_DNA"/>
</dbReference>
<gene>
    <name evidence="2" type="ordered locus">Desmer_3440</name>
</gene>
<dbReference type="CDD" id="cd05403">
    <property type="entry name" value="NT_KNTase_like"/>
    <property type="match status" value="1"/>
</dbReference>
<dbReference type="Pfam" id="PF01909">
    <property type="entry name" value="NTP_transf_2"/>
    <property type="match status" value="1"/>
</dbReference>
<organism evidence="2 3">
    <name type="scientific">Desulfosporosinus meridiei (strain ATCC BAA-275 / DSM 13257 / KCTC 12902 / NCIMB 13706 / S10)</name>
    <dbReference type="NCBI Taxonomy" id="768704"/>
    <lineage>
        <taxon>Bacteria</taxon>
        <taxon>Bacillati</taxon>
        <taxon>Bacillota</taxon>
        <taxon>Clostridia</taxon>
        <taxon>Eubacteriales</taxon>
        <taxon>Desulfitobacteriaceae</taxon>
        <taxon>Desulfosporosinus</taxon>
    </lineage>
</organism>
<reference evidence="3" key="2">
    <citation type="submission" date="2012-08" db="EMBL/GenBank/DDBJ databases">
        <title>Finished genome of Desulfosporosinus meridiei DSM 13257.</title>
        <authorList>
            <person name="Huntemann M."/>
            <person name="Wei C.-L."/>
            <person name="Han J."/>
            <person name="Detter J.C."/>
            <person name="Han C."/>
            <person name="Davenport K."/>
            <person name="Daligault H."/>
            <person name="Erkkila T."/>
            <person name="Gu W."/>
            <person name="Munk A.C.C."/>
            <person name="Teshima H."/>
            <person name="Xu Y."/>
            <person name="Chain P."/>
            <person name="Tapia R."/>
            <person name="Chen A."/>
            <person name="Krypides N."/>
            <person name="Mavromatis K."/>
            <person name="Markowitz V."/>
            <person name="Szeto E."/>
            <person name="Ivanova N."/>
            <person name="Mikhailova N."/>
            <person name="Ovchinnikova G."/>
            <person name="Pagani I."/>
            <person name="Pati A."/>
            <person name="Goodwin L."/>
            <person name="Peters L."/>
            <person name="Pitluck S."/>
            <person name="Woyke T."/>
            <person name="Pester M."/>
            <person name="Spring S."/>
            <person name="Ollivier B."/>
            <person name="Rattei T."/>
            <person name="Klenk H.-P."/>
            <person name="Wagner M."/>
            <person name="Loy A."/>
        </authorList>
    </citation>
    <scope>NUCLEOTIDE SEQUENCE [LARGE SCALE GENOMIC DNA]</scope>
    <source>
        <strain evidence="3">ATCC BAA-275 / DSM 13257 / NCIMB 13706 / S10</strain>
    </source>
</reference>
<dbReference type="Proteomes" id="UP000005262">
    <property type="component" value="Chromosome"/>
</dbReference>
<dbReference type="RefSeq" id="WP_014904200.1">
    <property type="nucleotide sequence ID" value="NC_018515.1"/>
</dbReference>
<dbReference type="HOGENOM" id="CLU_130257_6_0_9"/>
<dbReference type="Gene3D" id="3.30.460.10">
    <property type="entry name" value="Beta Polymerase, domain 2"/>
    <property type="match status" value="1"/>
</dbReference>
<accession>J7J2W6</accession>
<evidence type="ECO:0000259" key="1">
    <source>
        <dbReference type="Pfam" id="PF01909"/>
    </source>
</evidence>
<reference evidence="2 3" key="1">
    <citation type="journal article" date="2012" name="J. Bacteriol.">
        <title>Complete genome sequences of Desulfosporosinus orientis DSM765T, Desulfosporosinus youngiae DSM17734T, Desulfosporosinus meridiei DSM13257T, and Desulfosporosinus acidiphilus DSM22704T.</title>
        <authorList>
            <person name="Pester M."/>
            <person name="Brambilla E."/>
            <person name="Alazard D."/>
            <person name="Rattei T."/>
            <person name="Weinmaier T."/>
            <person name="Han J."/>
            <person name="Lucas S."/>
            <person name="Lapidus A."/>
            <person name="Cheng J.F."/>
            <person name="Goodwin L."/>
            <person name="Pitluck S."/>
            <person name="Peters L."/>
            <person name="Ovchinnikova G."/>
            <person name="Teshima H."/>
            <person name="Detter J.C."/>
            <person name="Han C.S."/>
            <person name="Tapia R."/>
            <person name="Land M.L."/>
            <person name="Hauser L."/>
            <person name="Kyrpides N.C."/>
            <person name="Ivanova N.N."/>
            <person name="Pagani I."/>
            <person name="Huntmann M."/>
            <person name="Wei C.L."/>
            <person name="Davenport K.W."/>
            <person name="Daligault H."/>
            <person name="Chain P.S."/>
            <person name="Chen A."/>
            <person name="Mavromatis K."/>
            <person name="Markowitz V."/>
            <person name="Szeto E."/>
            <person name="Mikhailova N."/>
            <person name="Pati A."/>
            <person name="Wagner M."/>
            <person name="Woyke T."/>
            <person name="Ollivier B."/>
            <person name="Klenk H.P."/>
            <person name="Spring S."/>
            <person name="Loy A."/>
        </authorList>
    </citation>
    <scope>NUCLEOTIDE SEQUENCE [LARGE SCALE GENOMIC DNA]</scope>
    <source>
        <strain evidence="3">ATCC BAA-275 / DSM 13257 / NCIMB 13706 / S10</strain>
    </source>
</reference>
<dbReference type="InterPro" id="IPR043519">
    <property type="entry name" value="NT_sf"/>
</dbReference>
<dbReference type="OrthoDB" id="90159at2"/>
<dbReference type="InterPro" id="IPR002934">
    <property type="entry name" value="Polymerase_NTP_transf_dom"/>
</dbReference>
<dbReference type="eggNOG" id="COG1669">
    <property type="taxonomic scope" value="Bacteria"/>
</dbReference>
<feature type="domain" description="Polymerase nucleotidyl transferase" evidence="1">
    <location>
        <begin position="23"/>
        <end position="91"/>
    </location>
</feature>
<keyword evidence="2" id="KW-0808">Transferase</keyword>
<keyword evidence="3" id="KW-1185">Reference proteome</keyword>
<protein>
    <submittedName>
        <fullName evidence="2">Putative nucleotidyltransferase</fullName>
    </submittedName>
</protein>